<evidence type="ECO:0000313" key="2">
    <source>
        <dbReference type="Proteomes" id="UP000271098"/>
    </source>
</evidence>
<dbReference type="AlphaFoldDB" id="A0A183EIJ7"/>
<dbReference type="OrthoDB" id="10261632at2759"/>
<proteinExistence type="predicted"/>
<name>A0A183EIJ7_9BILA</name>
<keyword evidence="2" id="KW-1185">Reference proteome</keyword>
<gene>
    <name evidence="1" type="ORF">GPUH_LOCUS20788</name>
</gene>
<dbReference type="WBParaSite" id="GPUH_0002081301-mRNA-1">
    <property type="protein sequence ID" value="GPUH_0002081301-mRNA-1"/>
    <property type="gene ID" value="GPUH_0002081301"/>
</dbReference>
<evidence type="ECO:0000313" key="1">
    <source>
        <dbReference type="EMBL" id="VDN36822.1"/>
    </source>
</evidence>
<protein>
    <submittedName>
        <fullName evidence="3">VPS37 C-terminal domain-containing protein</fullName>
    </submittedName>
</protein>
<accession>A0A183EIJ7</accession>
<sequence length="92" mass="10126">MSEAESAEEFVMAYSRLLPDSDSSELQKVLEMKALRRQEQASIIQLYKTRIEGQSAAVDSAAVGAQSSAFSALESIGDSSMRRLEQLVKKKI</sequence>
<reference evidence="1 2" key="2">
    <citation type="submission" date="2018-11" db="EMBL/GenBank/DDBJ databases">
        <authorList>
            <consortium name="Pathogen Informatics"/>
        </authorList>
    </citation>
    <scope>NUCLEOTIDE SEQUENCE [LARGE SCALE GENOMIC DNA]</scope>
</reference>
<dbReference type="Proteomes" id="UP000271098">
    <property type="component" value="Unassembled WGS sequence"/>
</dbReference>
<organism evidence="3">
    <name type="scientific">Gongylonema pulchrum</name>
    <dbReference type="NCBI Taxonomy" id="637853"/>
    <lineage>
        <taxon>Eukaryota</taxon>
        <taxon>Metazoa</taxon>
        <taxon>Ecdysozoa</taxon>
        <taxon>Nematoda</taxon>
        <taxon>Chromadorea</taxon>
        <taxon>Rhabditida</taxon>
        <taxon>Spirurina</taxon>
        <taxon>Spiruromorpha</taxon>
        <taxon>Spiruroidea</taxon>
        <taxon>Gongylonematidae</taxon>
        <taxon>Gongylonema</taxon>
    </lineage>
</organism>
<evidence type="ECO:0000313" key="3">
    <source>
        <dbReference type="WBParaSite" id="GPUH_0002081301-mRNA-1"/>
    </source>
</evidence>
<reference evidence="3" key="1">
    <citation type="submission" date="2016-06" db="UniProtKB">
        <authorList>
            <consortium name="WormBaseParasite"/>
        </authorList>
    </citation>
    <scope>IDENTIFICATION</scope>
</reference>
<dbReference type="EMBL" id="UYRT01091144">
    <property type="protein sequence ID" value="VDN36822.1"/>
    <property type="molecule type" value="Genomic_DNA"/>
</dbReference>